<reference evidence="1 2" key="1">
    <citation type="submission" date="2021-06" db="EMBL/GenBank/DDBJ databases">
        <title>Bacterium isolated from marine sediment.</title>
        <authorList>
            <person name="Zhu K.-L."/>
            <person name="Du Z.-J."/>
            <person name="Liang Q.-Y."/>
        </authorList>
    </citation>
    <scope>NUCLEOTIDE SEQUENCE [LARGE SCALE GENOMIC DNA]</scope>
    <source>
        <strain evidence="1 2">A346</strain>
    </source>
</reference>
<dbReference type="EMBL" id="JAHQZT010000005">
    <property type="protein sequence ID" value="MBV0932724.1"/>
    <property type="molecule type" value="Genomic_DNA"/>
</dbReference>
<protein>
    <submittedName>
        <fullName evidence="1">PDC sensor domain-containing protein</fullName>
    </submittedName>
</protein>
<dbReference type="CDD" id="cd18773">
    <property type="entry name" value="PDC1_HK_sensor"/>
    <property type="match status" value="1"/>
</dbReference>
<evidence type="ECO:0000313" key="2">
    <source>
        <dbReference type="Proteomes" id="UP000755551"/>
    </source>
</evidence>
<gene>
    <name evidence="1" type="ORF">KTN04_05170</name>
</gene>
<accession>A0ABS6M8X0</accession>
<proteinExistence type="predicted"/>
<comment type="caution">
    <text evidence="1">The sequence shown here is derived from an EMBL/GenBank/DDBJ whole genome shotgun (WGS) entry which is preliminary data.</text>
</comment>
<dbReference type="RefSeq" id="WP_217334152.1">
    <property type="nucleotide sequence ID" value="NZ_JAHQZT010000005.1"/>
</dbReference>
<organism evidence="1 2">
    <name type="scientific">Marinobacterium weihaiense</name>
    <dbReference type="NCBI Taxonomy" id="2851016"/>
    <lineage>
        <taxon>Bacteria</taxon>
        <taxon>Pseudomonadati</taxon>
        <taxon>Pseudomonadota</taxon>
        <taxon>Gammaproteobacteria</taxon>
        <taxon>Oceanospirillales</taxon>
        <taxon>Oceanospirillaceae</taxon>
        <taxon>Marinobacterium</taxon>
    </lineage>
</organism>
<sequence>MSALAEQLAQVEPEAARSLLEQRLQQAPDWTELAWVDCQGRVLQSTAAQRIGSQDLDADALRRGREAPFLHGPYVDPVTLQLGPRSSAFHDAVTLMFYQPIRHRGETRGLLVPGCPMMCWVT</sequence>
<dbReference type="Proteomes" id="UP000755551">
    <property type="component" value="Unassembled WGS sequence"/>
</dbReference>
<name>A0ABS6M8X0_9GAMM</name>
<keyword evidence="2" id="KW-1185">Reference proteome</keyword>
<evidence type="ECO:0000313" key="1">
    <source>
        <dbReference type="EMBL" id="MBV0932724.1"/>
    </source>
</evidence>